<dbReference type="SUPFAM" id="SSF103473">
    <property type="entry name" value="MFS general substrate transporter"/>
    <property type="match status" value="1"/>
</dbReference>
<evidence type="ECO:0000256" key="1">
    <source>
        <dbReference type="ARBA" id="ARBA00022692"/>
    </source>
</evidence>
<dbReference type="Gene3D" id="1.20.1250.20">
    <property type="entry name" value="MFS general substrate transporter like domains"/>
    <property type="match status" value="2"/>
</dbReference>
<dbReference type="EMBL" id="JACFXV010000043">
    <property type="protein sequence ID" value="MBA5776568.1"/>
    <property type="molecule type" value="Genomic_DNA"/>
</dbReference>
<feature type="transmembrane region" description="Helical" evidence="4">
    <location>
        <begin position="338"/>
        <end position="359"/>
    </location>
</feature>
<protein>
    <submittedName>
        <fullName evidence="6">MFS transporter</fullName>
    </submittedName>
</protein>
<proteinExistence type="predicted"/>
<gene>
    <name evidence="6" type="ORF">H2509_05455</name>
</gene>
<feature type="transmembrane region" description="Helical" evidence="4">
    <location>
        <begin position="247"/>
        <end position="269"/>
    </location>
</feature>
<feature type="transmembrane region" description="Helical" evidence="4">
    <location>
        <begin position="276"/>
        <end position="296"/>
    </location>
</feature>
<evidence type="ECO:0000313" key="7">
    <source>
        <dbReference type="Proteomes" id="UP000541109"/>
    </source>
</evidence>
<feature type="transmembrane region" description="Helical" evidence="4">
    <location>
        <begin position="208"/>
        <end position="227"/>
    </location>
</feature>
<organism evidence="6 7">
    <name type="scientific">Stappia albiluteola</name>
    <dbReference type="NCBI Taxonomy" id="2758565"/>
    <lineage>
        <taxon>Bacteria</taxon>
        <taxon>Pseudomonadati</taxon>
        <taxon>Pseudomonadota</taxon>
        <taxon>Alphaproteobacteria</taxon>
        <taxon>Hyphomicrobiales</taxon>
        <taxon>Stappiaceae</taxon>
        <taxon>Stappia</taxon>
    </lineage>
</organism>
<dbReference type="InterPro" id="IPR020846">
    <property type="entry name" value="MFS_dom"/>
</dbReference>
<dbReference type="PANTHER" id="PTHR23521">
    <property type="entry name" value="TRANSPORTER MFS SUPERFAMILY"/>
    <property type="match status" value="1"/>
</dbReference>
<feature type="transmembrane region" description="Helical" evidence="4">
    <location>
        <begin position="43"/>
        <end position="67"/>
    </location>
</feature>
<evidence type="ECO:0000256" key="4">
    <source>
        <dbReference type="SAM" id="Phobius"/>
    </source>
</evidence>
<evidence type="ECO:0000256" key="2">
    <source>
        <dbReference type="ARBA" id="ARBA00022989"/>
    </source>
</evidence>
<dbReference type="AlphaFoldDB" id="A0A839AC06"/>
<sequence>MKSKAASISLLALSCVAVLSLWFAASVITPALIVEYGIGSARAAMLTTAVQVGFVAGSLTSAAFGLPDRVDPRLLYSLSALAGAAANACFLLVEPGSAISIFLRFVTGAIMAGVYPVAMKLAVSWAKRDAGLLVGTLVGALTIGSALPHLFAFAGDLDWRLVMKTASAAATLGALLVLAVGIGPGYRNSGRFDPHIALSALKHRPLRLANFGYFGHMWELYAVWAWLGSYIAASFAETGVSDAAAKARLVAFAAIGFGASGAFAGGYIADRIGRTALTIGALAISGICCIAAGPLFGAAPALIVVLALVWGVSVIADSAQFSTSVAELSDAGTQGTMLTMQTAIGFAITVITVQGLPAWVALVGWQWAFLPLVAGPLFGIVAMAKLRALPEAARLANGKR</sequence>
<name>A0A839AC06_9HYPH</name>
<keyword evidence="7" id="KW-1185">Reference proteome</keyword>
<feature type="domain" description="Major facilitator superfamily (MFS) profile" evidence="5">
    <location>
        <begin position="205"/>
        <end position="400"/>
    </location>
</feature>
<dbReference type="GO" id="GO:0022857">
    <property type="term" value="F:transmembrane transporter activity"/>
    <property type="evidence" value="ECO:0007669"/>
    <property type="project" value="InterPro"/>
</dbReference>
<dbReference type="PROSITE" id="PS50850">
    <property type="entry name" value="MFS"/>
    <property type="match status" value="1"/>
</dbReference>
<accession>A0A839AC06</accession>
<evidence type="ECO:0000256" key="3">
    <source>
        <dbReference type="ARBA" id="ARBA00023136"/>
    </source>
</evidence>
<comment type="caution">
    <text evidence="6">The sequence shown here is derived from an EMBL/GenBank/DDBJ whole genome shotgun (WGS) entry which is preliminary data.</text>
</comment>
<feature type="transmembrane region" description="Helical" evidence="4">
    <location>
        <begin position="99"/>
        <end position="118"/>
    </location>
</feature>
<dbReference type="PANTHER" id="PTHR23521:SF3">
    <property type="entry name" value="MFS TRANSPORTER"/>
    <property type="match status" value="1"/>
</dbReference>
<reference evidence="6 7" key="1">
    <citation type="submission" date="2020-07" db="EMBL/GenBank/DDBJ databases">
        <title>Stappia sp., F7233, whole genome shotgun sequencing project.</title>
        <authorList>
            <person name="Jiang S."/>
            <person name="Liu Z.W."/>
            <person name="Du Z.J."/>
        </authorList>
    </citation>
    <scope>NUCLEOTIDE SEQUENCE [LARGE SCALE GENOMIC DNA]</scope>
    <source>
        <strain evidence="6 7">F7233</strain>
    </source>
</reference>
<dbReference type="InterPro" id="IPR036259">
    <property type="entry name" value="MFS_trans_sf"/>
</dbReference>
<feature type="transmembrane region" description="Helical" evidence="4">
    <location>
        <begin position="166"/>
        <end position="187"/>
    </location>
</feature>
<dbReference type="PROSITE" id="PS51257">
    <property type="entry name" value="PROKAR_LIPOPROTEIN"/>
    <property type="match status" value="1"/>
</dbReference>
<keyword evidence="3 4" id="KW-0472">Membrane</keyword>
<keyword evidence="2 4" id="KW-1133">Transmembrane helix</keyword>
<feature type="transmembrane region" description="Helical" evidence="4">
    <location>
        <begin position="365"/>
        <end position="384"/>
    </location>
</feature>
<evidence type="ECO:0000313" key="6">
    <source>
        <dbReference type="EMBL" id="MBA5776568.1"/>
    </source>
</evidence>
<dbReference type="Pfam" id="PF07690">
    <property type="entry name" value="MFS_1"/>
    <property type="match status" value="1"/>
</dbReference>
<keyword evidence="1 4" id="KW-0812">Transmembrane</keyword>
<feature type="transmembrane region" description="Helical" evidence="4">
    <location>
        <begin position="130"/>
        <end position="154"/>
    </location>
</feature>
<dbReference type="InterPro" id="IPR011701">
    <property type="entry name" value="MFS"/>
</dbReference>
<evidence type="ECO:0000259" key="5">
    <source>
        <dbReference type="PROSITE" id="PS50850"/>
    </source>
</evidence>
<dbReference type="Proteomes" id="UP000541109">
    <property type="component" value="Unassembled WGS sequence"/>
</dbReference>
<feature type="transmembrane region" description="Helical" evidence="4">
    <location>
        <begin position="302"/>
        <end position="326"/>
    </location>
</feature>
<dbReference type="RefSeq" id="WP_182163082.1">
    <property type="nucleotide sequence ID" value="NZ_JACFXV010000043.1"/>
</dbReference>
<feature type="transmembrane region" description="Helical" evidence="4">
    <location>
        <begin position="74"/>
        <end position="93"/>
    </location>
</feature>
<dbReference type="GO" id="GO:0005886">
    <property type="term" value="C:plasma membrane"/>
    <property type="evidence" value="ECO:0007669"/>
    <property type="project" value="TreeGrafter"/>
</dbReference>